<evidence type="ECO:0000256" key="1">
    <source>
        <dbReference type="SAM" id="Phobius"/>
    </source>
</evidence>
<dbReference type="Proteomes" id="UP000631421">
    <property type="component" value="Unassembled WGS sequence"/>
</dbReference>
<keyword evidence="1" id="KW-1133">Transmembrane helix</keyword>
<feature type="transmembrane region" description="Helical" evidence="1">
    <location>
        <begin position="152"/>
        <end position="173"/>
    </location>
</feature>
<evidence type="ECO:0000313" key="3">
    <source>
        <dbReference type="Proteomes" id="UP000631421"/>
    </source>
</evidence>
<feature type="transmembrane region" description="Helical" evidence="1">
    <location>
        <begin position="41"/>
        <end position="65"/>
    </location>
</feature>
<feature type="transmembrane region" description="Helical" evidence="1">
    <location>
        <begin position="97"/>
        <end position="117"/>
    </location>
</feature>
<keyword evidence="1" id="KW-0812">Transmembrane</keyword>
<keyword evidence="1" id="KW-0472">Membrane</keyword>
<dbReference type="AlphaFoldDB" id="A0A926Z7G5"/>
<name>A0A926Z7G5_9CYAN</name>
<protein>
    <submittedName>
        <fullName evidence="2">Uncharacterized protein</fullName>
    </submittedName>
</protein>
<organism evidence="2 3">
    <name type="scientific">Pseudanabaena cinerea FACHB-1277</name>
    <dbReference type="NCBI Taxonomy" id="2949581"/>
    <lineage>
        <taxon>Bacteria</taxon>
        <taxon>Bacillati</taxon>
        <taxon>Cyanobacteriota</taxon>
        <taxon>Cyanophyceae</taxon>
        <taxon>Pseudanabaenales</taxon>
        <taxon>Pseudanabaenaceae</taxon>
        <taxon>Pseudanabaena</taxon>
        <taxon>Pseudanabaena cinerea</taxon>
    </lineage>
</organism>
<sequence length="174" mass="19187">LFPISAISCLACPVVSFFYLHSSCLLITFSASPIYTGISALFAALVVPRFLVLGLWILAFAWGLAIAGHWALQWATFLTLAWLTSAAIVVGTMLYEVANWLAVVYTIALICGAVMLWRSGDDLLKSLIRKWTTAWNKTSSDLRNSFSGIHSFWILAGANLFGILLGRFLYGFLR</sequence>
<feature type="transmembrane region" description="Helical" evidence="1">
    <location>
        <begin position="71"/>
        <end position="90"/>
    </location>
</feature>
<evidence type="ECO:0000313" key="2">
    <source>
        <dbReference type="EMBL" id="MBD2151790.1"/>
    </source>
</evidence>
<feature type="non-terminal residue" evidence="2">
    <location>
        <position position="1"/>
    </location>
</feature>
<accession>A0A926Z7G5</accession>
<comment type="caution">
    <text evidence="2">The sequence shown here is derived from an EMBL/GenBank/DDBJ whole genome shotgun (WGS) entry which is preliminary data.</text>
</comment>
<dbReference type="RefSeq" id="WP_190352206.1">
    <property type="nucleotide sequence ID" value="NZ_JACJPY010000066.1"/>
</dbReference>
<proteinExistence type="predicted"/>
<dbReference type="EMBL" id="JACJPY010000066">
    <property type="protein sequence ID" value="MBD2151790.1"/>
    <property type="molecule type" value="Genomic_DNA"/>
</dbReference>
<reference evidence="2" key="1">
    <citation type="journal article" date="2015" name="ISME J.">
        <title>Draft Genome Sequence of Streptomyces incarnatus NRRL8089, which Produces the Nucleoside Antibiotic Sinefungin.</title>
        <authorList>
            <person name="Oshima K."/>
            <person name="Hattori M."/>
            <person name="Shimizu H."/>
            <person name="Fukuda K."/>
            <person name="Nemoto M."/>
            <person name="Inagaki K."/>
            <person name="Tamura T."/>
        </authorList>
    </citation>
    <scope>NUCLEOTIDE SEQUENCE</scope>
    <source>
        <strain evidence="2">FACHB-1277</strain>
    </source>
</reference>
<keyword evidence="3" id="KW-1185">Reference proteome</keyword>
<feature type="transmembrane region" description="Helical" evidence="1">
    <location>
        <begin position="6"/>
        <end position="29"/>
    </location>
</feature>
<gene>
    <name evidence="2" type="ORF">H6F44_16915</name>
</gene>
<reference evidence="2" key="2">
    <citation type="submission" date="2020-08" db="EMBL/GenBank/DDBJ databases">
        <authorList>
            <person name="Chen M."/>
            <person name="Teng W."/>
            <person name="Zhao L."/>
            <person name="Hu C."/>
            <person name="Zhou Y."/>
            <person name="Han B."/>
            <person name="Song L."/>
            <person name="Shu W."/>
        </authorList>
    </citation>
    <scope>NUCLEOTIDE SEQUENCE</scope>
    <source>
        <strain evidence="2">FACHB-1277</strain>
    </source>
</reference>